<proteinExistence type="predicted"/>
<gene>
    <name evidence="1" type="ORF">K488DRAFT_60457</name>
</gene>
<accession>A0ACB8Q7L8</accession>
<evidence type="ECO:0000313" key="1">
    <source>
        <dbReference type="EMBL" id="KAI0027784.1"/>
    </source>
</evidence>
<keyword evidence="2" id="KW-1185">Reference proteome</keyword>
<name>A0ACB8Q7L8_9AGAM</name>
<reference evidence="1" key="1">
    <citation type="submission" date="2021-02" db="EMBL/GenBank/DDBJ databases">
        <authorList>
            <consortium name="DOE Joint Genome Institute"/>
            <person name="Ahrendt S."/>
            <person name="Looney B.P."/>
            <person name="Miyauchi S."/>
            <person name="Morin E."/>
            <person name="Drula E."/>
            <person name="Courty P.E."/>
            <person name="Chicoki N."/>
            <person name="Fauchery L."/>
            <person name="Kohler A."/>
            <person name="Kuo A."/>
            <person name="Labutti K."/>
            <person name="Pangilinan J."/>
            <person name="Lipzen A."/>
            <person name="Riley R."/>
            <person name="Andreopoulos W."/>
            <person name="He G."/>
            <person name="Johnson J."/>
            <person name="Barry K.W."/>
            <person name="Grigoriev I.V."/>
            <person name="Nagy L."/>
            <person name="Hibbett D."/>
            <person name="Henrissat B."/>
            <person name="Matheny P.B."/>
            <person name="Labbe J."/>
            <person name="Martin F."/>
        </authorList>
    </citation>
    <scope>NUCLEOTIDE SEQUENCE</scope>
    <source>
        <strain evidence="1">EC-137</strain>
    </source>
</reference>
<comment type="caution">
    <text evidence="1">The sequence shown here is derived from an EMBL/GenBank/DDBJ whole genome shotgun (WGS) entry which is preliminary data.</text>
</comment>
<feature type="non-terminal residue" evidence="1">
    <location>
        <position position="1"/>
    </location>
</feature>
<sequence length="122" mass="12979">HESILSFRTQDIDENGKRGTLIFTSASVPLRGGSMTSAFSVGKFVVRSLSQSLGKEFGKDNIHIRGLAVIAQDATRKLNGEDWANNANARLDPQSIAKVGHSVRSGGATKSCKSVYVSGRTG</sequence>
<protein>
    <submittedName>
        <fullName evidence="1">Uncharacterized protein</fullName>
    </submittedName>
</protein>
<organism evidence="1 2">
    <name type="scientific">Vararia minispora EC-137</name>
    <dbReference type="NCBI Taxonomy" id="1314806"/>
    <lineage>
        <taxon>Eukaryota</taxon>
        <taxon>Fungi</taxon>
        <taxon>Dikarya</taxon>
        <taxon>Basidiomycota</taxon>
        <taxon>Agaricomycotina</taxon>
        <taxon>Agaricomycetes</taxon>
        <taxon>Russulales</taxon>
        <taxon>Lachnocladiaceae</taxon>
        <taxon>Vararia</taxon>
    </lineage>
</organism>
<reference evidence="1" key="2">
    <citation type="journal article" date="2022" name="New Phytol.">
        <title>Evolutionary transition to the ectomycorrhizal habit in the genomes of a hyperdiverse lineage of mushroom-forming fungi.</title>
        <authorList>
            <person name="Looney B."/>
            <person name="Miyauchi S."/>
            <person name="Morin E."/>
            <person name="Drula E."/>
            <person name="Courty P.E."/>
            <person name="Kohler A."/>
            <person name="Kuo A."/>
            <person name="LaButti K."/>
            <person name="Pangilinan J."/>
            <person name="Lipzen A."/>
            <person name="Riley R."/>
            <person name="Andreopoulos W."/>
            <person name="He G."/>
            <person name="Johnson J."/>
            <person name="Nolan M."/>
            <person name="Tritt A."/>
            <person name="Barry K.W."/>
            <person name="Grigoriev I.V."/>
            <person name="Nagy L.G."/>
            <person name="Hibbett D."/>
            <person name="Henrissat B."/>
            <person name="Matheny P.B."/>
            <person name="Labbe J."/>
            <person name="Martin F.M."/>
        </authorList>
    </citation>
    <scope>NUCLEOTIDE SEQUENCE</scope>
    <source>
        <strain evidence="1">EC-137</strain>
    </source>
</reference>
<evidence type="ECO:0000313" key="2">
    <source>
        <dbReference type="Proteomes" id="UP000814128"/>
    </source>
</evidence>
<dbReference type="EMBL" id="MU273839">
    <property type="protein sequence ID" value="KAI0027784.1"/>
    <property type="molecule type" value="Genomic_DNA"/>
</dbReference>
<dbReference type="Proteomes" id="UP000814128">
    <property type="component" value="Unassembled WGS sequence"/>
</dbReference>